<dbReference type="EMBL" id="VMKP01000001">
    <property type="protein sequence ID" value="TVO66226.1"/>
    <property type="molecule type" value="Genomic_DNA"/>
</dbReference>
<evidence type="ECO:0000313" key="3">
    <source>
        <dbReference type="Proteomes" id="UP000316688"/>
    </source>
</evidence>
<organism evidence="2 3">
    <name type="scientific">Spiribacter aquaticus</name>
    <dbReference type="NCBI Taxonomy" id="1935996"/>
    <lineage>
        <taxon>Bacteria</taxon>
        <taxon>Pseudomonadati</taxon>
        <taxon>Pseudomonadota</taxon>
        <taxon>Gammaproteobacteria</taxon>
        <taxon>Chromatiales</taxon>
        <taxon>Ectothiorhodospiraceae</taxon>
        <taxon>Spiribacter</taxon>
    </lineage>
</organism>
<sequence length="109" mass="12205">MAAGSPMMPSAPQPAPARREAQPREAQPRMPDHEPKRCPRCGNDFECRLGTIHRCQCVDITLSDDMREAVAATYDDCLCRTCLLALSRDDTPAVSRYHAVSQGLRRRYS</sequence>
<evidence type="ECO:0000256" key="1">
    <source>
        <dbReference type="SAM" id="MobiDB-lite"/>
    </source>
</evidence>
<name>A0A557RM70_9GAMM</name>
<proteinExistence type="predicted"/>
<accession>A0A557RM70</accession>
<dbReference type="Proteomes" id="UP000316688">
    <property type="component" value="Unassembled WGS sequence"/>
</dbReference>
<feature type="compositionally biased region" description="Basic and acidic residues" evidence="1">
    <location>
        <begin position="17"/>
        <end position="40"/>
    </location>
</feature>
<evidence type="ECO:0000313" key="2">
    <source>
        <dbReference type="EMBL" id="TVO66226.1"/>
    </source>
</evidence>
<protein>
    <submittedName>
        <fullName evidence="2">Cysteine-rich CWC family protein</fullName>
    </submittedName>
</protein>
<comment type="caution">
    <text evidence="2">The sequence shown here is derived from an EMBL/GenBank/DDBJ whole genome shotgun (WGS) entry which is preliminary data.</text>
</comment>
<dbReference type="AlphaFoldDB" id="A0A557RM70"/>
<dbReference type="Pfam" id="PF14375">
    <property type="entry name" value="Cys_rich_CWC"/>
    <property type="match status" value="1"/>
</dbReference>
<feature type="region of interest" description="Disordered" evidence="1">
    <location>
        <begin position="1"/>
        <end position="40"/>
    </location>
</feature>
<reference evidence="2 3" key="1">
    <citation type="submission" date="2019-07" db="EMBL/GenBank/DDBJ databases">
        <title>Reclasification of Spiribacter aquaticus.</title>
        <authorList>
            <person name="Leon M.J."/>
            <person name="Sanchez-Porro C."/>
            <person name="Ventosa A."/>
        </authorList>
    </citation>
    <scope>NUCLEOTIDE SEQUENCE [LARGE SCALE GENOMIC DNA]</scope>
    <source>
        <strain evidence="2 3">SP30</strain>
    </source>
</reference>
<gene>
    <name evidence="2" type="ORF">FPL11_00550</name>
</gene>
<keyword evidence="3" id="KW-1185">Reference proteome</keyword>
<dbReference type="InterPro" id="IPR032720">
    <property type="entry name" value="Cys_rich_CWC"/>
</dbReference>